<reference evidence="3" key="1">
    <citation type="submission" date="2023-04" db="EMBL/GenBank/DDBJ databases">
        <authorList>
            <person name="Vijverberg K."/>
            <person name="Xiong W."/>
            <person name="Schranz E."/>
        </authorList>
    </citation>
    <scope>NUCLEOTIDE SEQUENCE</scope>
</reference>
<keyword evidence="1" id="KW-0175">Coiled coil</keyword>
<dbReference type="AlphaFoldDB" id="A0AA36EP05"/>
<dbReference type="Proteomes" id="UP001177003">
    <property type="component" value="Chromosome 9"/>
</dbReference>
<protein>
    <submittedName>
        <fullName evidence="3">Uncharacterized protein</fullName>
    </submittedName>
</protein>
<sequence length="101" mass="11468">MDELAEKTQKTKVLTKKLKNATQDIAQLDEERSLVKGYRVFLVSGDSTKQGEDEEEKRKTETDRKDNEDSGSGKDKGKGISKDDNEENTMISESERIAREK</sequence>
<proteinExistence type="predicted"/>
<evidence type="ECO:0000313" key="3">
    <source>
        <dbReference type="EMBL" id="CAI9300385.1"/>
    </source>
</evidence>
<evidence type="ECO:0000313" key="4">
    <source>
        <dbReference type="Proteomes" id="UP001177003"/>
    </source>
</evidence>
<accession>A0AA36EP05</accession>
<organism evidence="3 4">
    <name type="scientific">Lactuca saligna</name>
    <name type="common">Willowleaf lettuce</name>
    <dbReference type="NCBI Taxonomy" id="75948"/>
    <lineage>
        <taxon>Eukaryota</taxon>
        <taxon>Viridiplantae</taxon>
        <taxon>Streptophyta</taxon>
        <taxon>Embryophyta</taxon>
        <taxon>Tracheophyta</taxon>
        <taxon>Spermatophyta</taxon>
        <taxon>Magnoliopsida</taxon>
        <taxon>eudicotyledons</taxon>
        <taxon>Gunneridae</taxon>
        <taxon>Pentapetalae</taxon>
        <taxon>asterids</taxon>
        <taxon>campanulids</taxon>
        <taxon>Asterales</taxon>
        <taxon>Asteraceae</taxon>
        <taxon>Cichorioideae</taxon>
        <taxon>Cichorieae</taxon>
        <taxon>Lactucinae</taxon>
        <taxon>Lactuca</taxon>
    </lineage>
</organism>
<feature type="coiled-coil region" evidence="1">
    <location>
        <begin position="4"/>
        <end position="31"/>
    </location>
</feature>
<dbReference type="EMBL" id="OX465085">
    <property type="protein sequence ID" value="CAI9300385.1"/>
    <property type="molecule type" value="Genomic_DNA"/>
</dbReference>
<feature type="compositionally biased region" description="Basic and acidic residues" evidence="2">
    <location>
        <begin position="56"/>
        <end position="83"/>
    </location>
</feature>
<feature type="region of interest" description="Disordered" evidence="2">
    <location>
        <begin position="42"/>
        <end position="101"/>
    </location>
</feature>
<keyword evidence="4" id="KW-1185">Reference proteome</keyword>
<gene>
    <name evidence="3" type="ORF">LSALG_LOCUS39026</name>
</gene>
<evidence type="ECO:0000256" key="1">
    <source>
        <dbReference type="SAM" id="Coils"/>
    </source>
</evidence>
<evidence type="ECO:0000256" key="2">
    <source>
        <dbReference type="SAM" id="MobiDB-lite"/>
    </source>
</evidence>
<name>A0AA36EP05_LACSI</name>